<dbReference type="Proteomes" id="UP001236507">
    <property type="component" value="Unassembled WGS sequence"/>
</dbReference>
<feature type="domain" description="Transposase IS4-like" evidence="1">
    <location>
        <begin position="214"/>
        <end position="388"/>
    </location>
</feature>
<dbReference type="InterPro" id="IPR012337">
    <property type="entry name" value="RNaseH-like_sf"/>
</dbReference>
<dbReference type="SUPFAM" id="SSF53098">
    <property type="entry name" value="Ribonuclease H-like"/>
    <property type="match status" value="1"/>
</dbReference>
<evidence type="ECO:0000259" key="1">
    <source>
        <dbReference type="Pfam" id="PF01609"/>
    </source>
</evidence>
<gene>
    <name evidence="2" type="ORF">QM524_21735</name>
</gene>
<organism evidence="2 3">
    <name type="scientific">Flectobacillus roseus</name>
    <dbReference type="NCBI Taxonomy" id="502259"/>
    <lineage>
        <taxon>Bacteria</taxon>
        <taxon>Pseudomonadati</taxon>
        <taxon>Bacteroidota</taxon>
        <taxon>Cytophagia</taxon>
        <taxon>Cytophagales</taxon>
        <taxon>Flectobacillaceae</taxon>
        <taxon>Flectobacillus</taxon>
    </lineage>
</organism>
<accession>A0ABT6YE40</accession>
<proteinExistence type="predicted"/>
<dbReference type="EMBL" id="JASHIF010000023">
    <property type="protein sequence ID" value="MDI9861858.1"/>
    <property type="molecule type" value="Genomic_DNA"/>
</dbReference>
<dbReference type="PANTHER" id="PTHR33258:SF1">
    <property type="entry name" value="TRANSPOSASE INSL FOR INSERTION SEQUENCE ELEMENT IS186A-RELATED"/>
    <property type="match status" value="1"/>
</dbReference>
<comment type="caution">
    <text evidence="2">The sequence shown here is derived from an EMBL/GenBank/DDBJ whole genome shotgun (WGS) entry which is preliminary data.</text>
</comment>
<dbReference type="Gene3D" id="3.90.350.10">
    <property type="entry name" value="Transposase Inhibitor Protein From Tn5, Chain A, domain 1"/>
    <property type="match status" value="1"/>
</dbReference>
<evidence type="ECO:0000313" key="2">
    <source>
        <dbReference type="EMBL" id="MDI9861858.1"/>
    </source>
</evidence>
<sequence>MHKAFLQNNDIKSSKSRLSHLLLHKLDFYLSEVQLSLDSVLDKRLVRTFYDLIVAILLHRHNSMGLLLSELGGYICGFAHAPAGTKRISNLLRSKKWTSTIIDNFLFIQTRKRLESLVKQGKRPLMLWDDSRLEKAESWFLEGLCSVESSKAKRLTRIKKGYYSPPSKRICVPGYHWTSTLLSALGESVSVCQMSWWTTRGKYKEYGRNIMFRMLEKLQKQVGKGILHVLDRGYANEWTIEWFTNFEQDFLVRWKKNHLLIHSTKGKKQPHLLARSFKARSKKIALDSQRKILKSISIAWTQVQHPSFEDISLSLVIVRDTKNYQSPLYLLTSLPVESAKEAWEICHSYMHRWNIEQAFRFAKTELAIESPRLWFFENTLKLLAIVSLIYDFLMKLIRNWPSIIKIIINQFAHRTGNRCQNALTPIYRLRTAIQNMLWCYFAQQNSG</sequence>
<evidence type="ECO:0000313" key="3">
    <source>
        <dbReference type="Proteomes" id="UP001236507"/>
    </source>
</evidence>
<protein>
    <submittedName>
        <fullName evidence="2">Transposase</fullName>
    </submittedName>
</protein>
<dbReference type="Pfam" id="PF01609">
    <property type="entry name" value="DDE_Tnp_1"/>
    <property type="match status" value="1"/>
</dbReference>
<keyword evidence="3" id="KW-1185">Reference proteome</keyword>
<name>A0ABT6YE40_9BACT</name>
<dbReference type="InterPro" id="IPR002559">
    <property type="entry name" value="Transposase_11"/>
</dbReference>
<reference evidence="2 3" key="1">
    <citation type="submission" date="2023-05" db="EMBL/GenBank/DDBJ databases">
        <title>Novel species of genus Flectobacillus isolated from stream in China.</title>
        <authorList>
            <person name="Lu H."/>
        </authorList>
    </citation>
    <scope>NUCLEOTIDE SEQUENCE [LARGE SCALE GENOMIC DNA]</scope>
    <source>
        <strain evidence="2 3">KCTC 42575</strain>
    </source>
</reference>
<dbReference type="RefSeq" id="WP_283346206.1">
    <property type="nucleotide sequence ID" value="NZ_JASHIF010000023.1"/>
</dbReference>
<dbReference type="PANTHER" id="PTHR33258">
    <property type="entry name" value="TRANSPOSASE INSL FOR INSERTION SEQUENCE ELEMENT IS186A-RELATED"/>
    <property type="match status" value="1"/>
</dbReference>